<dbReference type="InterPro" id="IPR012340">
    <property type="entry name" value="NA-bd_OB-fold"/>
</dbReference>
<dbReference type="SUPFAM" id="SSF50249">
    <property type="entry name" value="Nucleic acid-binding proteins"/>
    <property type="match status" value="1"/>
</dbReference>
<evidence type="ECO:0000256" key="1">
    <source>
        <dbReference type="SAM" id="MobiDB-lite"/>
    </source>
</evidence>
<evidence type="ECO:0000313" key="2">
    <source>
        <dbReference type="Proteomes" id="UP000035642"/>
    </source>
</evidence>
<reference evidence="3" key="2">
    <citation type="submission" date="2016-04" db="UniProtKB">
        <authorList>
            <consortium name="WormBaseParasite"/>
        </authorList>
    </citation>
    <scope>IDENTIFICATION</scope>
</reference>
<name>A0A0K0DJQ0_ANGCA</name>
<dbReference type="Gene3D" id="2.40.50.140">
    <property type="entry name" value="Nucleic acid-binding proteins"/>
    <property type="match status" value="1"/>
</dbReference>
<protein>
    <submittedName>
        <fullName evidence="3">Run domain Beclin-1 interacting and cysteine-rich containing protein</fullName>
    </submittedName>
</protein>
<sequence length="622" mass="70342">LHVNDILRVHRAQVSFVMFPLSAVGFYQNERALIVKVGSFGCHAASWRGDFDVPLQLTSSTCTMSKQDSIRLHTLRRWLRTKETSVHPSSDHPPEPSSNNIPADVSNQQIFASIRRTAPQTTRLCPTISSAVEIPVLGSKFFNWYAQVLGVYRAKGDVFAVFLRVWDGTKPKFAAYRNMFHADSDSIEATYCEIQKFLLCIIEGYIIDVCCYGDWARKAMELKADSVSSIVSETLYFWETYVITRCADALSLYCGTNSALLATPKGGKLMRLFSEEPQARSTPKANLNSFNVVKEKETTLVDQMLPRNSSDSSDLTGISSPCITQIEDQISTEVLNSEGDSIVEDEAVIFDQCIDDICDDSVFHLEILRLLNDLVQRNLSKSEEVLRITAFRNKIKQKLLETLFEKKLAELDEMETGEVELVEEMEEILKMNVGDHVDFVNFVEAELSVLKQPDYLRNALLFTGKCVSCGEEVIVERRSKHWCRKCFTEKNELSSTRYSYRILVPSVYLRSDGQLAQLCLAIAGDIWVLGVSNFIWFELFDIVVASLSTGSDRLSVSKVVELYSEEVFETFIRKLNHVILLAEAIMKKQKFSVIDGKIIALDRSNGSISMFVDRCMIAKREC</sequence>
<dbReference type="Proteomes" id="UP000035642">
    <property type="component" value="Unassembled WGS sequence"/>
</dbReference>
<dbReference type="STRING" id="6313.A0A0K0DJQ0"/>
<feature type="region of interest" description="Disordered" evidence="1">
    <location>
        <begin position="83"/>
        <end position="102"/>
    </location>
</feature>
<proteinExistence type="predicted"/>
<reference evidence="2" key="1">
    <citation type="submission" date="2012-09" db="EMBL/GenBank/DDBJ databases">
        <authorList>
            <person name="Martin A.A."/>
        </authorList>
    </citation>
    <scope>NUCLEOTIDE SEQUENCE</scope>
</reference>
<organism evidence="2 3">
    <name type="scientific">Angiostrongylus cantonensis</name>
    <name type="common">Rat lungworm</name>
    <dbReference type="NCBI Taxonomy" id="6313"/>
    <lineage>
        <taxon>Eukaryota</taxon>
        <taxon>Metazoa</taxon>
        <taxon>Ecdysozoa</taxon>
        <taxon>Nematoda</taxon>
        <taxon>Chromadorea</taxon>
        <taxon>Rhabditida</taxon>
        <taxon>Rhabditina</taxon>
        <taxon>Rhabditomorpha</taxon>
        <taxon>Strongyloidea</taxon>
        <taxon>Metastrongylidae</taxon>
        <taxon>Angiostrongylus</taxon>
    </lineage>
</organism>
<accession>A0A0K0DJQ0</accession>
<dbReference type="WBParaSite" id="ACAC_0001166201-mRNA-1">
    <property type="protein sequence ID" value="ACAC_0001166201-mRNA-1"/>
    <property type="gene ID" value="ACAC_0001166201"/>
</dbReference>
<evidence type="ECO:0000313" key="3">
    <source>
        <dbReference type="WBParaSite" id="ACAC_0001166201-mRNA-1"/>
    </source>
</evidence>
<keyword evidence="2" id="KW-1185">Reference proteome</keyword>
<feature type="compositionally biased region" description="Basic and acidic residues" evidence="1">
    <location>
        <begin position="83"/>
        <end position="94"/>
    </location>
</feature>
<dbReference type="AlphaFoldDB" id="A0A0K0DJQ0"/>